<evidence type="ECO:0000256" key="1">
    <source>
        <dbReference type="ARBA" id="ARBA00004477"/>
    </source>
</evidence>
<dbReference type="EC" id="2.7.1.108" evidence="3"/>
<dbReference type="AlphaFoldDB" id="J8ZQZ0"/>
<evidence type="ECO:0000256" key="7">
    <source>
        <dbReference type="ARBA" id="ARBA00022824"/>
    </source>
</evidence>
<dbReference type="PANTHER" id="PTHR13205:SF15">
    <property type="entry name" value="DOLICHOL KINASE"/>
    <property type="match status" value="1"/>
</dbReference>
<evidence type="ECO:0000256" key="3">
    <source>
        <dbReference type="ARBA" id="ARBA00012132"/>
    </source>
</evidence>
<keyword evidence="5 10" id="KW-0812">Transmembrane</keyword>
<gene>
    <name evidence="11" type="ORF">EDEG_03453</name>
</gene>
<organism evidence="11 12">
    <name type="scientific">Edhazardia aedis (strain USNM 41457)</name>
    <name type="common">Microsporidian parasite</name>
    <dbReference type="NCBI Taxonomy" id="1003232"/>
    <lineage>
        <taxon>Eukaryota</taxon>
        <taxon>Fungi</taxon>
        <taxon>Fungi incertae sedis</taxon>
        <taxon>Microsporidia</taxon>
        <taxon>Edhazardia</taxon>
    </lineage>
</organism>
<dbReference type="VEuPathDB" id="MicrosporidiaDB:EDEG_03453"/>
<dbReference type="STRING" id="1003232.J8ZQZ0"/>
<evidence type="ECO:0000256" key="5">
    <source>
        <dbReference type="ARBA" id="ARBA00022692"/>
    </source>
</evidence>
<comment type="subcellular location">
    <subcellularLocation>
        <location evidence="1">Endoplasmic reticulum membrane</location>
        <topology evidence="1">Multi-pass membrane protein</topology>
    </subcellularLocation>
</comment>
<feature type="transmembrane region" description="Helical" evidence="10">
    <location>
        <begin position="289"/>
        <end position="306"/>
    </location>
</feature>
<evidence type="ECO:0000256" key="4">
    <source>
        <dbReference type="ARBA" id="ARBA00022679"/>
    </source>
</evidence>
<keyword evidence="6" id="KW-0418">Kinase</keyword>
<sequence>MRTVDMLTAILLAIKISSNNIQKNAEILVNIIYLNKFAGCFTMLEKVIIGSFMASEIMQNHNFLKNIISHMFFTVQREPNYYTNILEHFLLMENNIFEEFKNIKTLFHEYYNDIAYSFILLVSVLSIQFYLRNKVNKNMKRKIFHFGIFFFLSKTNKMKIDSSLYLSYILLHFSVSNSARPLFKSFINNKENGKYILSHIMILFGCLFPIFFLDMRQYHSNLISLCFQDSVASIVGKFRRKKEKSLIGTFFGIISGLFVFYFMYNDFSKLFYFIFMGIVEFNTEQNDNIIIPFYSIVYFKYFECFIKRMLPFLK</sequence>
<keyword evidence="12" id="KW-1185">Reference proteome</keyword>
<comment type="similarity">
    <text evidence="2">Belongs to the polyprenol kinase family.</text>
</comment>
<dbReference type="InterPro" id="IPR032974">
    <property type="entry name" value="Polypren_kinase"/>
</dbReference>
<reference evidence="11 12" key="1">
    <citation type="submission" date="2011-08" db="EMBL/GenBank/DDBJ databases">
        <authorList>
            <person name="Liu Z.J."/>
            <person name="Shi F.L."/>
            <person name="Lu J.Q."/>
            <person name="Li M."/>
            <person name="Wang Z.L."/>
        </authorList>
    </citation>
    <scope>NUCLEOTIDE SEQUENCE [LARGE SCALE GENOMIC DNA]</scope>
    <source>
        <strain evidence="11 12">USNM 41457</strain>
    </source>
</reference>
<dbReference type="HOGENOM" id="CLU_885741_0_0_1"/>
<evidence type="ECO:0000313" key="12">
    <source>
        <dbReference type="Proteomes" id="UP000003163"/>
    </source>
</evidence>
<keyword evidence="9 10" id="KW-0472">Membrane</keyword>
<dbReference type="OrthoDB" id="2192014at2759"/>
<protein>
    <recommendedName>
        <fullName evidence="3">dolichol kinase</fullName>
        <ecNumber evidence="3">2.7.1.108</ecNumber>
    </recommendedName>
</protein>
<dbReference type="GO" id="GO:0005789">
    <property type="term" value="C:endoplasmic reticulum membrane"/>
    <property type="evidence" value="ECO:0007669"/>
    <property type="project" value="UniProtKB-SubCell"/>
</dbReference>
<feature type="transmembrane region" description="Helical" evidence="10">
    <location>
        <begin position="164"/>
        <end position="183"/>
    </location>
</feature>
<dbReference type="EMBL" id="AFBI03000090">
    <property type="protein sequence ID" value="EJW02093.1"/>
    <property type="molecule type" value="Genomic_DNA"/>
</dbReference>
<feature type="transmembrane region" description="Helical" evidence="10">
    <location>
        <begin position="195"/>
        <end position="213"/>
    </location>
</feature>
<keyword evidence="8 10" id="KW-1133">Transmembrane helix</keyword>
<feature type="transmembrane region" description="Helical" evidence="10">
    <location>
        <begin position="246"/>
        <end position="264"/>
    </location>
</feature>
<dbReference type="InParanoid" id="J8ZQZ0"/>
<dbReference type="PANTHER" id="PTHR13205">
    <property type="entry name" value="TRANSMEMBRANE PROTEIN 15-RELATED"/>
    <property type="match status" value="1"/>
</dbReference>
<evidence type="ECO:0000256" key="9">
    <source>
        <dbReference type="ARBA" id="ARBA00023136"/>
    </source>
</evidence>
<reference evidence="12" key="2">
    <citation type="submission" date="2015-07" db="EMBL/GenBank/DDBJ databases">
        <title>Contrasting host-pathogen interactions and genome evolution in two generalist and specialist microsporidian pathogens of mosquitoes.</title>
        <authorList>
            <consortium name="The Broad Institute Genomics Platform"/>
            <consortium name="The Broad Institute Genome Sequencing Center for Infectious Disease"/>
            <person name="Cuomo C.A."/>
            <person name="Sanscrainte N.D."/>
            <person name="Goldberg J.M."/>
            <person name="Heiman D."/>
            <person name="Young S."/>
            <person name="Zeng Q."/>
            <person name="Becnel J.J."/>
            <person name="Birren B.W."/>
        </authorList>
    </citation>
    <scope>NUCLEOTIDE SEQUENCE [LARGE SCALE GENOMIC DNA]</scope>
    <source>
        <strain evidence="12">USNM 41457</strain>
    </source>
</reference>
<dbReference type="GO" id="GO:0004168">
    <property type="term" value="F:dolichol kinase activity"/>
    <property type="evidence" value="ECO:0007669"/>
    <property type="project" value="UniProtKB-EC"/>
</dbReference>
<evidence type="ECO:0000256" key="10">
    <source>
        <dbReference type="SAM" id="Phobius"/>
    </source>
</evidence>
<dbReference type="Proteomes" id="UP000003163">
    <property type="component" value="Unassembled WGS sequence"/>
</dbReference>
<accession>J8ZQZ0</accession>
<comment type="caution">
    <text evidence="11">The sequence shown here is derived from an EMBL/GenBank/DDBJ whole genome shotgun (WGS) entry which is preliminary data.</text>
</comment>
<keyword evidence="4" id="KW-0808">Transferase</keyword>
<name>J8ZQZ0_EDHAE</name>
<feature type="transmembrane region" description="Helical" evidence="10">
    <location>
        <begin position="114"/>
        <end position="131"/>
    </location>
</feature>
<dbReference type="GO" id="GO:0043048">
    <property type="term" value="P:dolichyl monophosphate biosynthetic process"/>
    <property type="evidence" value="ECO:0007669"/>
    <property type="project" value="TreeGrafter"/>
</dbReference>
<proteinExistence type="inferred from homology"/>
<evidence type="ECO:0000256" key="8">
    <source>
        <dbReference type="ARBA" id="ARBA00022989"/>
    </source>
</evidence>
<evidence type="ECO:0000256" key="2">
    <source>
        <dbReference type="ARBA" id="ARBA00010794"/>
    </source>
</evidence>
<evidence type="ECO:0000256" key="6">
    <source>
        <dbReference type="ARBA" id="ARBA00022777"/>
    </source>
</evidence>
<evidence type="ECO:0000313" key="11">
    <source>
        <dbReference type="EMBL" id="EJW02093.1"/>
    </source>
</evidence>
<keyword evidence="7" id="KW-0256">Endoplasmic reticulum</keyword>